<organism evidence="2 3">
    <name type="scientific">Pseudomonas morbosilactucae</name>
    <dbReference type="NCBI Taxonomy" id="2938197"/>
    <lineage>
        <taxon>Bacteria</taxon>
        <taxon>Pseudomonadati</taxon>
        <taxon>Pseudomonadota</taxon>
        <taxon>Gammaproteobacteria</taxon>
        <taxon>Pseudomonadales</taxon>
        <taxon>Pseudomonadaceae</taxon>
        <taxon>Pseudomonas</taxon>
    </lineage>
</organism>
<evidence type="ECO:0000313" key="2">
    <source>
        <dbReference type="EMBL" id="MCK9798858.1"/>
    </source>
</evidence>
<name>A0A9X1YV56_9PSED</name>
<proteinExistence type="predicted"/>
<dbReference type="GO" id="GO:0003677">
    <property type="term" value="F:DNA binding"/>
    <property type="evidence" value="ECO:0007669"/>
    <property type="project" value="InterPro"/>
</dbReference>
<reference evidence="2 3" key="2">
    <citation type="journal article" date="2023" name="Plant Pathol.">
        <title>Dismantling and reorganizing Pseudomonas marginalis sensu#lato.</title>
        <authorList>
            <person name="Sawada H."/>
            <person name="Fujikawa T."/>
            <person name="Satou M."/>
        </authorList>
    </citation>
    <scope>NUCLEOTIDE SEQUENCE [LARGE SCALE GENOMIC DNA]</scope>
    <source>
        <strain evidence="2 3">MAFF 302030</strain>
    </source>
</reference>
<dbReference type="EMBL" id="JALQCW010000032">
    <property type="protein sequence ID" value="MCK9798858.1"/>
    <property type="molecule type" value="Genomic_DNA"/>
</dbReference>
<keyword evidence="1" id="KW-0233">DNA recombination</keyword>
<protein>
    <submittedName>
        <fullName evidence="2">Tyrosine-type recombinase/integrase</fullName>
    </submittedName>
</protein>
<dbReference type="SUPFAM" id="SSF56349">
    <property type="entry name" value="DNA breaking-rejoining enzymes"/>
    <property type="match status" value="1"/>
</dbReference>
<evidence type="ECO:0000256" key="1">
    <source>
        <dbReference type="ARBA" id="ARBA00023172"/>
    </source>
</evidence>
<reference evidence="2 3" key="1">
    <citation type="journal article" date="2022" name="Int. J. Syst. Evol. Microbiol.">
        <title>Pseudomonas aegrilactucae sp. nov. and Pseudomonas morbosilactucae sp. nov., pathogens causing bacterial rot of lettuce in Japan.</title>
        <authorList>
            <person name="Sawada H."/>
            <person name="Fujikawa T."/>
            <person name="Satou M."/>
        </authorList>
    </citation>
    <scope>NUCLEOTIDE SEQUENCE [LARGE SCALE GENOMIC DNA]</scope>
    <source>
        <strain evidence="2 3">MAFF 302030</strain>
    </source>
</reference>
<accession>A0A9X1YV56</accession>
<dbReference type="GO" id="GO:0006310">
    <property type="term" value="P:DNA recombination"/>
    <property type="evidence" value="ECO:0007669"/>
    <property type="project" value="UniProtKB-KW"/>
</dbReference>
<dbReference type="InterPro" id="IPR013762">
    <property type="entry name" value="Integrase-like_cat_sf"/>
</dbReference>
<sequence length="108" mass="12027">MTKVKEAGNERLFSELTCHKKHGYSAAPSKWFTRVREQLGLRDDVAKKDFHSFGHTFADHLKQKDVSEALVDGILGHQTGGITFGRYGKDYKAGVLVDVVDSISLSVF</sequence>
<dbReference type="Proteomes" id="UP001155059">
    <property type="component" value="Unassembled WGS sequence"/>
</dbReference>
<dbReference type="GO" id="GO:0015074">
    <property type="term" value="P:DNA integration"/>
    <property type="evidence" value="ECO:0007669"/>
    <property type="project" value="InterPro"/>
</dbReference>
<gene>
    <name evidence="2" type="ORF">M1B34_14305</name>
</gene>
<dbReference type="InterPro" id="IPR011010">
    <property type="entry name" value="DNA_brk_join_enz"/>
</dbReference>
<dbReference type="AlphaFoldDB" id="A0A9X1YV56"/>
<comment type="caution">
    <text evidence="2">The sequence shown here is derived from an EMBL/GenBank/DDBJ whole genome shotgun (WGS) entry which is preliminary data.</text>
</comment>
<evidence type="ECO:0000313" key="3">
    <source>
        <dbReference type="Proteomes" id="UP001155059"/>
    </source>
</evidence>
<dbReference type="Gene3D" id="1.10.443.10">
    <property type="entry name" value="Intergrase catalytic core"/>
    <property type="match status" value="1"/>
</dbReference>